<protein>
    <submittedName>
        <fullName evidence="1">Uncharacterized protein</fullName>
    </submittedName>
</protein>
<geneLocation type="mitochondrion" evidence="1"/>
<comment type="caution">
    <text evidence="1">The sequence shown here is derived from an EMBL/GenBank/DDBJ whole genome shotgun (WGS) entry which is preliminary data.</text>
</comment>
<name>A0A124GMK3_PICGL</name>
<dbReference type="EMBL" id="LKAM01000014">
    <property type="protein sequence ID" value="KUM45951.1"/>
    <property type="molecule type" value="Genomic_DNA"/>
</dbReference>
<accession>A0A124GMK3</accession>
<dbReference type="AlphaFoldDB" id="A0A124GMK3"/>
<organism evidence="1">
    <name type="scientific">Picea glauca</name>
    <name type="common">White spruce</name>
    <name type="synonym">Pinus glauca</name>
    <dbReference type="NCBI Taxonomy" id="3330"/>
    <lineage>
        <taxon>Eukaryota</taxon>
        <taxon>Viridiplantae</taxon>
        <taxon>Streptophyta</taxon>
        <taxon>Embryophyta</taxon>
        <taxon>Tracheophyta</taxon>
        <taxon>Spermatophyta</taxon>
        <taxon>Pinopsida</taxon>
        <taxon>Pinidae</taxon>
        <taxon>Conifers I</taxon>
        <taxon>Pinales</taxon>
        <taxon>Pinaceae</taxon>
        <taxon>Picea</taxon>
    </lineage>
</organism>
<proteinExistence type="predicted"/>
<reference evidence="1" key="1">
    <citation type="journal article" date="2015" name="Genome Biol. Evol.">
        <title>Organellar Genomes of White Spruce (Picea glauca): Assembly and Annotation.</title>
        <authorList>
            <person name="Jackman S.D."/>
            <person name="Warren R.L."/>
            <person name="Gibb E.A."/>
            <person name="Vandervalk B.P."/>
            <person name="Mohamadi H."/>
            <person name="Chu J."/>
            <person name="Raymond A."/>
            <person name="Pleasance S."/>
            <person name="Coope R."/>
            <person name="Wildung M.R."/>
            <person name="Ritland C.E."/>
            <person name="Bousquet J."/>
            <person name="Jones S.J."/>
            <person name="Bohlmann J."/>
            <person name="Birol I."/>
        </authorList>
    </citation>
    <scope>NUCLEOTIDE SEQUENCE [LARGE SCALE GENOMIC DNA]</scope>
    <source>
        <tissue evidence="1">Flushing bud</tissue>
    </source>
</reference>
<evidence type="ECO:0000313" key="1">
    <source>
        <dbReference type="EMBL" id="KUM45951.1"/>
    </source>
</evidence>
<sequence length="137" mass="15297">MDVLVIYGWIALFDGMMGADSTQFRSDRTRDGPLIMVVQRGFLLGSFDKVSFIDADLFLHSFSLYRTIRVGAVYRANELEPVDPTSEKVLLSGAKLATAARTTEARVPLRTDTKGTAWCKMHSSARNTPRSTRQGRH</sequence>
<keyword evidence="1" id="KW-0496">Mitochondrion</keyword>
<gene>
    <name evidence="1" type="ORF">ABT39_MTgene2054</name>
</gene>